<dbReference type="Proteomes" id="UP001139981">
    <property type="component" value="Unassembled WGS sequence"/>
</dbReference>
<proteinExistence type="predicted"/>
<reference evidence="1" key="1">
    <citation type="submission" date="2022-07" db="EMBL/GenBank/DDBJ databases">
        <title>Phylogenomic reconstructions and comparative analyses of Kickxellomycotina fungi.</title>
        <authorList>
            <person name="Reynolds N.K."/>
            <person name="Stajich J.E."/>
            <person name="Barry K."/>
            <person name="Grigoriev I.V."/>
            <person name="Crous P."/>
            <person name="Smith M.E."/>
        </authorList>
    </citation>
    <scope>NUCLEOTIDE SEQUENCE</scope>
    <source>
        <strain evidence="1">CBS 190363</strain>
    </source>
</reference>
<dbReference type="EMBL" id="JANBVB010000427">
    <property type="protein sequence ID" value="KAJ2894323.1"/>
    <property type="molecule type" value="Genomic_DNA"/>
</dbReference>
<protein>
    <submittedName>
        <fullName evidence="1">Uncharacterized protein</fullName>
    </submittedName>
</protein>
<comment type="caution">
    <text evidence="1">The sequence shown here is derived from an EMBL/GenBank/DDBJ whole genome shotgun (WGS) entry which is preliminary data.</text>
</comment>
<organism evidence="1 2">
    <name type="scientific">Coemansia aciculifera</name>
    <dbReference type="NCBI Taxonomy" id="417176"/>
    <lineage>
        <taxon>Eukaryota</taxon>
        <taxon>Fungi</taxon>
        <taxon>Fungi incertae sedis</taxon>
        <taxon>Zoopagomycota</taxon>
        <taxon>Kickxellomycotina</taxon>
        <taxon>Kickxellomycetes</taxon>
        <taxon>Kickxellales</taxon>
        <taxon>Kickxellaceae</taxon>
        <taxon>Coemansia</taxon>
    </lineage>
</organism>
<evidence type="ECO:0000313" key="1">
    <source>
        <dbReference type="EMBL" id="KAJ2894323.1"/>
    </source>
</evidence>
<evidence type="ECO:0000313" key="2">
    <source>
        <dbReference type="Proteomes" id="UP001139981"/>
    </source>
</evidence>
<accession>A0ACC1M309</accession>
<sequence length="1105" mass="118776">MVSDNDHDDGSGLNLASSSLFGAHLNCAAAAPTENASPLPSNDNSSYLAQQQPVVARSSVRFDPVAQLLGSDTDDDSTDVVGDSDSEIEDKENSPVGRPSVPLAAAAAAHQEAFTDDEEEEEVVAGQRRRPFSAARFALNKGADSIVARLASSRRSRTAVSDSSEEEEVVVGGPRQRTMSSLRLDSDSDSESAPPPLSLPPVSFNPPPVEPKKPRAPRKNKKAIPTTASEAEAEGEENAGGVPKERPASKAALARMHQETERLVRETAVLINPLDYTQRLVLDDFFARFDLYAANAATGIPDTLVSSSALSQVKPAVLPQHTFNYESDSGDYEIEIVDDDHIEPLSLGPSLLSKPTAAPSSSLDRRGRSSIGTDLDSILEYASQPLRASAPTAVRRPPTDGPTGLRELNDALMRAMYKPDEEALRAAAAAKSVAATATVDQAKNEEDAEETGGSGEDDECSEESDDGDGDDDVVGSDEESELEDIDMVLSPQAKRRPAAIISDDDDTDEVSESKAQQPLVIESSSTDKNKGKAKFLGMFKMPAAKSNTKPVALSPPLQVASIEVEPTPLQQSLAENPISASQDLSHLFHSQSGMVSDTQDSLLMTPVEEIGGTHRQHDSFMDSTQMSSIGHLEPFPDYTITQPTQMMDDADDDDKEEVGRAQIAQATQEQHPTQLTVATGSDAGDSIFPTMVRQALVSAASGSDLGDDSDIADEEVGGSPMSLPRKVPAGRLLRRGDVVAQRKQKRQRPKRSEFVEAEAEVGDSSDSDGEGKPAGPRKFNWGDGPGALKPGNESSDEDEYDMDSEEEEAALLADPMINNEVDENESEGDEAIRELHRQRDFDEDEHNIQTLYKDITTGALKNRVSRNRTGFALADDEDYNDRQTRAERMEERERMRRKLLAREIHDKDLAEIAKNPETAAFARAALMRPPPPPSSSSVPGSSSSGTAVGEQDDDDDGMLVLPGDDFFELEEIVDDRHVAMAVQQQLMRTRMRVDSDDDDDPAPPPPIVRPTARVAGRPMGSSQLSAMTDSLPMDDIDGDAFSSVSVEKLIVRRRTLLATTGKDDSGFAANHRASSLLKRPGTALLGAAAKRLNVAAAASGSKKII</sequence>
<gene>
    <name evidence="1" type="ORF">IWW38_002611</name>
</gene>
<keyword evidence="2" id="KW-1185">Reference proteome</keyword>
<name>A0ACC1M309_9FUNG</name>